<keyword evidence="1" id="KW-0378">Hydrolase</keyword>
<sequence length="341" mass="36012">MPHDHPESLGERIVAALVLLIVGTGVVIAARCRLRRELRRARAVADATQSVLLRPPPARLEGLSLASGQLSASRGATVGGDLYEVAATPYGVRAVIGDVRGHGLPAIGAVAAVLGSFREAAHDEPDLGDLLRRLDRAVQRHLRERARDEHPAARGTDPESPSAEEFVTLLLLEIDQDCGVRALNCGHPWPYRLGPGGARPLAAAEPLPPLGPFPLPAVLDPYIGDPLLPGEALLLHTDGAVEARDARGRFFGLRPALERIAAGPPAPPEAVIATLRAALLRHTGGRPGDDVALLLLRNDRHDRHDRVTGERKGAGGDRTGDPADTSTLDAPTAVPSAPVRH</sequence>
<dbReference type="KEGG" id="sqz:FQU76_04735"/>
<accession>A0A5B8IQ04</accession>
<dbReference type="Pfam" id="PF07228">
    <property type="entry name" value="SpoIIE"/>
    <property type="match status" value="1"/>
</dbReference>
<dbReference type="PANTHER" id="PTHR43156">
    <property type="entry name" value="STAGE II SPORULATION PROTEIN E-RELATED"/>
    <property type="match status" value="1"/>
</dbReference>
<keyword evidence="3" id="KW-0472">Membrane</keyword>
<gene>
    <name evidence="5" type="ORF">FQU76_04735</name>
</gene>
<keyword evidence="6" id="KW-1185">Reference proteome</keyword>
<dbReference type="AlphaFoldDB" id="A0A5B8IQ04"/>
<evidence type="ECO:0000313" key="5">
    <source>
        <dbReference type="EMBL" id="QDY80758.1"/>
    </source>
</evidence>
<dbReference type="InterPro" id="IPR036457">
    <property type="entry name" value="PPM-type-like_dom_sf"/>
</dbReference>
<evidence type="ECO:0000259" key="4">
    <source>
        <dbReference type="SMART" id="SM00331"/>
    </source>
</evidence>
<dbReference type="SMART" id="SM00331">
    <property type="entry name" value="PP2C_SIG"/>
    <property type="match status" value="1"/>
</dbReference>
<dbReference type="OrthoDB" id="5177934at2"/>
<feature type="region of interest" description="Disordered" evidence="2">
    <location>
        <begin position="143"/>
        <end position="162"/>
    </location>
</feature>
<dbReference type="PANTHER" id="PTHR43156:SF2">
    <property type="entry name" value="STAGE II SPORULATION PROTEIN E"/>
    <property type="match status" value="1"/>
</dbReference>
<dbReference type="GO" id="GO:0016791">
    <property type="term" value="F:phosphatase activity"/>
    <property type="evidence" value="ECO:0007669"/>
    <property type="project" value="TreeGrafter"/>
</dbReference>
<dbReference type="InterPro" id="IPR052016">
    <property type="entry name" value="Bact_Sigma-Reg"/>
</dbReference>
<name>A0A5B8IQ04_9ACTN</name>
<protein>
    <submittedName>
        <fullName evidence="5">Serine/threonine-protein phosphatase</fullName>
    </submittedName>
</protein>
<dbReference type="EMBL" id="CP042266">
    <property type="protein sequence ID" value="QDY80758.1"/>
    <property type="molecule type" value="Genomic_DNA"/>
</dbReference>
<keyword evidence="3" id="KW-0812">Transmembrane</keyword>
<dbReference type="Gene3D" id="3.60.40.10">
    <property type="entry name" value="PPM-type phosphatase domain"/>
    <property type="match status" value="1"/>
</dbReference>
<feature type="compositionally biased region" description="Basic and acidic residues" evidence="2">
    <location>
        <begin position="304"/>
        <end position="321"/>
    </location>
</feature>
<organism evidence="5 6">
    <name type="scientific">Streptomyces qinzhouensis</name>
    <dbReference type="NCBI Taxonomy" id="2599401"/>
    <lineage>
        <taxon>Bacteria</taxon>
        <taxon>Bacillati</taxon>
        <taxon>Actinomycetota</taxon>
        <taxon>Actinomycetes</taxon>
        <taxon>Kitasatosporales</taxon>
        <taxon>Streptomycetaceae</taxon>
        <taxon>Streptomyces</taxon>
    </lineage>
</organism>
<dbReference type="InterPro" id="IPR001932">
    <property type="entry name" value="PPM-type_phosphatase-like_dom"/>
</dbReference>
<proteinExistence type="predicted"/>
<evidence type="ECO:0000256" key="1">
    <source>
        <dbReference type="ARBA" id="ARBA00022801"/>
    </source>
</evidence>
<feature type="region of interest" description="Disordered" evidence="2">
    <location>
        <begin position="304"/>
        <end position="341"/>
    </location>
</feature>
<feature type="domain" description="PPM-type phosphatase" evidence="4">
    <location>
        <begin position="65"/>
        <end position="298"/>
    </location>
</feature>
<feature type="transmembrane region" description="Helical" evidence="3">
    <location>
        <begin position="12"/>
        <end position="32"/>
    </location>
</feature>
<reference evidence="5 6" key="1">
    <citation type="submission" date="2019-07" db="EMBL/GenBank/DDBJ databases">
        <authorList>
            <person name="Zhu P."/>
        </authorList>
    </citation>
    <scope>NUCLEOTIDE SEQUENCE [LARGE SCALE GENOMIC DNA]</scope>
    <source>
        <strain evidence="5 6">SSL-25</strain>
    </source>
</reference>
<evidence type="ECO:0000256" key="3">
    <source>
        <dbReference type="SAM" id="Phobius"/>
    </source>
</evidence>
<dbReference type="Proteomes" id="UP000320580">
    <property type="component" value="Chromosome"/>
</dbReference>
<keyword evidence="3" id="KW-1133">Transmembrane helix</keyword>
<evidence type="ECO:0000313" key="6">
    <source>
        <dbReference type="Proteomes" id="UP000320580"/>
    </source>
</evidence>
<evidence type="ECO:0000256" key="2">
    <source>
        <dbReference type="SAM" id="MobiDB-lite"/>
    </source>
</evidence>